<dbReference type="Pfam" id="PF20684">
    <property type="entry name" value="Fung_rhodopsin"/>
    <property type="match status" value="1"/>
</dbReference>
<organism evidence="8 9">
    <name type="scientific">Fusarium equiseti</name>
    <name type="common">Fusarium scirpi</name>
    <dbReference type="NCBI Taxonomy" id="61235"/>
    <lineage>
        <taxon>Eukaryota</taxon>
        <taxon>Fungi</taxon>
        <taxon>Dikarya</taxon>
        <taxon>Ascomycota</taxon>
        <taxon>Pezizomycotina</taxon>
        <taxon>Sordariomycetes</taxon>
        <taxon>Hypocreomycetidae</taxon>
        <taxon>Hypocreales</taxon>
        <taxon>Nectriaceae</taxon>
        <taxon>Fusarium</taxon>
        <taxon>Fusarium incarnatum-equiseti species complex</taxon>
    </lineage>
</organism>
<evidence type="ECO:0000313" key="8">
    <source>
        <dbReference type="EMBL" id="CAG7563718.1"/>
    </source>
</evidence>
<protein>
    <recommendedName>
        <fullName evidence="7">Rhodopsin domain-containing protein</fullName>
    </recommendedName>
</protein>
<feature type="domain" description="Rhodopsin" evidence="7">
    <location>
        <begin position="96"/>
        <end position="228"/>
    </location>
</feature>
<evidence type="ECO:0000259" key="7">
    <source>
        <dbReference type="Pfam" id="PF20684"/>
    </source>
</evidence>
<name>A0A8J2ITA2_FUSEQ</name>
<dbReference type="EMBL" id="CAJSTJ010000161">
    <property type="protein sequence ID" value="CAG7563718.1"/>
    <property type="molecule type" value="Genomic_DNA"/>
</dbReference>
<comment type="subcellular location">
    <subcellularLocation>
        <location evidence="1">Membrane</location>
        <topology evidence="1">Multi-pass membrane protein</topology>
    </subcellularLocation>
</comment>
<evidence type="ECO:0000256" key="1">
    <source>
        <dbReference type="ARBA" id="ARBA00004141"/>
    </source>
</evidence>
<feature type="transmembrane region" description="Helical" evidence="6">
    <location>
        <begin position="166"/>
        <end position="186"/>
    </location>
</feature>
<comment type="caution">
    <text evidence="8">The sequence shown here is derived from an EMBL/GenBank/DDBJ whole genome shotgun (WGS) entry which is preliminary data.</text>
</comment>
<feature type="transmembrane region" description="Helical" evidence="6">
    <location>
        <begin position="198"/>
        <end position="223"/>
    </location>
</feature>
<proteinExistence type="inferred from homology"/>
<dbReference type="PANTHER" id="PTHR33048">
    <property type="entry name" value="PTH11-LIKE INTEGRAL MEMBRANE PROTEIN (AFU_ORTHOLOGUE AFUA_5G11245)"/>
    <property type="match status" value="1"/>
</dbReference>
<evidence type="ECO:0000256" key="4">
    <source>
        <dbReference type="ARBA" id="ARBA00023136"/>
    </source>
</evidence>
<comment type="similarity">
    <text evidence="5">Belongs to the SAT4 family.</text>
</comment>
<reference evidence="8" key="1">
    <citation type="submission" date="2021-05" db="EMBL/GenBank/DDBJ databases">
        <authorList>
            <person name="Khan N."/>
        </authorList>
    </citation>
    <scope>NUCLEOTIDE SEQUENCE</scope>
</reference>
<evidence type="ECO:0000256" key="6">
    <source>
        <dbReference type="SAM" id="Phobius"/>
    </source>
</evidence>
<keyword evidence="4 6" id="KW-0472">Membrane</keyword>
<dbReference type="InterPro" id="IPR049326">
    <property type="entry name" value="Rhodopsin_dom_fungi"/>
</dbReference>
<dbReference type="GO" id="GO:0016020">
    <property type="term" value="C:membrane"/>
    <property type="evidence" value="ECO:0007669"/>
    <property type="project" value="UniProtKB-SubCell"/>
</dbReference>
<sequence>MAILTVTTKLFTTVIIFQRPGWDDLLILLSLVGSIVASALVQASADLGLGRHTAAVASEPGGIERMVRTKILQVIGYHYIPLVPTRRGSHTDLSSFISVVIIFAQCRPTRMLWDQEAKGECWSPDVFNHSSYVVSSFTVLTDLVLAIVPIHAFWKLQLKRQDKLEITFMLGLTFRSAVFTIIKATYLSTFNDRTDPLYNVVTLIIWGLVEQNVVIMAASIPTLRPLIRVFKDKYPMRSAFVYIRSGTGVDPKHSASIAEIPLGDVQHTPEQQIQPSFGQHSSTEELNKMDGALDWNNADLK</sequence>
<accession>A0A8J2ITA2</accession>
<dbReference type="PANTHER" id="PTHR33048:SF155">
    <property type="entry name" value="INTEGRAL MEMBRANE PROTEIN"/>
    <property type="match status" value="1"/>
</dbReference>
<keyword evidence="3 6" id="KW-1133">Transmembrane helix</keyword>
<evidence type="ECO:0000256" key="5">
    <source>
        <dbReference type="ARBA" id="ARBA00038359"/>
    </source>
</evidence>
<gene>
    <name evidence="8" type="ORF">FEQUK3_LOCUS9432</name>
</gene>
<feature type="transmembrane region" description="Helical" evidence="6">
    <location>
        <begin position="132"/>
        <end position="154"/>
    </location>
</feature>
<dbReference type="AlphaFoldDB" id="A0A8J2ITA2"/>
<dbReference type="Proteomes" id="UP000693738">
    <property type="component" value="Unassembled WGS sequence"/>
</dbReference>
<dbReference type="InterPro" id="IPR052337">
    <property type="entry name" value="SAT4-like"/>
</dbReference>
<feature type="transmembrane region" description="Helical" evidence="6">
    <location>
        <begin position="25"/>
        <end position="45"/>
    </location>
</feature>
<evidence type="ECO:0000256" key="3">
    <source>
        <dbReference type="ARBA" id="ARBA00022989"/>
    </source>
</evidence>
<keyword evidence="2 6" id="KW-0812">Transmembrane</keyword>
<evidence type="ECO:0000313" key="9">
    <source>
        <dbReference type="Proteomes" id="UP000693738"/>
    </source>
</evidence>
<evidence type="ECO:0000256" key="2">
    <source>
        <dbReference type="ARBA" id="ARBA00022692"/>
    </source>
</evidence>